<sequence>MPCKDALQMSAKTEPHCPCENGTPLRLSNFLLHHQMCHAKLSATPPYAPHTHATQKVPVSLALGSGVIVWWRSLVSGFVLVGLWFSSRVFVGYTKLQVLGFLAAGFSVR</sequence>
<dbReference type="Proteomes" id="UP001374584">
    <property type="component" value="Unassembled WGS sequence"/>
</dbReference>
<keyword evidence="3" id="KW-1185">Reference proteome</keyword>
<gene>
    <name evidence="2" type="ORF">VNO80_06428</name>
</gene>
<evidence type="ECO:0000313" key="2">
    <source>
        <dbReference type="EMBL" id="KAK7373033.1"/>
    </source>
</evidence>
<keyword evidence="1" id="KW-1133">Transmembrane helix</keyword>
<keyword evidence="1" id="KW-0472">Membrane</keyword>
<organism evidence="2 3">
    <name type="scientific">Phaseolus coccineus</name>
    <name type="common">Scarlet runner bean</name>
    <name type="synonym">Phaseolus multiflorus</name>
    <dbReference type="NCBI Taxonomy" id="3886"/>
    <lineage>
        <taxon>Eukaryota</taxon>
        <taxon>Viridiplantae</taxon>
        <taxon>Streptophyta</taxon>
        <taxon>Embryophyta</taxon>
        <taxon>Tracheophyta</taxon>
        <taxon>Spermatophyta</taxon>
        <taxon>Magnoliopsida</taxon>
        <taxon>eudicotyledons</taxon>
        <taxon>Gunneridae</taxon>
        <taxon>Pentapetalae</taxon>
        <taxon>rosids</taxon>
        <taxon>fabids</taxon>
        <taxon>Fabales</taxon>
        <taxon>Fabaceae</taxon>
        <taxon>Papilionoideae</taxon>
        <taxon>50 kb inversion clade</taxon>
        <taxon>NPAAA clade</taxon>
        <taxon>indigoferoid/millettioid clade</taxon>
        <taxon>Phaseoleae</taxon>
        <taxon>Phaseolus</taxon>
    </lineage>
</organism>
<accession>A0AAN9NLR6</accession>
<reference evidence="2 3" key="1">
    <citation type="submission" date="2024-01" db="EMBL/GenBank/DDBJ databases">
        <title>The genomes of 5 underutilized Papilionoideae crops provide insights into root nodulation and disease resistanc.</title>
        <authorList>
            <person name="Jiang F."/>
        </authorList>
    </citation>
    <scope>NUCLEOTIDE SEQUENCE [LARGE SCALE GENOMIC DNA]</scope>
    <source>
        <strain evidence="2">JINMINGXINNONG_FW02</strain>
        <tissue evidence="2">Leaves</tissue>
    </source>
</reference>
<name>A0AAN9NLR6_PHACN</name>
<protein>
    <submittedName>
        <fullName evidence="2">Uncharacterized protein</fullName>
    </submittedName>
</protein>
<dbReference type="EMBL" id="JAYMYR010000003">
    <property type="protein sequence ID" value="KAK7373033.1"/>
    <property type="molecule type" value="Genomic_DNA"/>
</dbReference>
<evidence type="ECO:0000256" key="1">
    <source>
        <dbReference type="SAM" id="Phobius"/>
    </source>
</evidence>
<comment type="caution">
    <text evidence="2">The sequence shown here is derived from an EMBL/GenBank/DDBJ whole genome shotgun (WGS) entry which is preliminary data.</text>
</comment>
<feature type="transmembrane region" description="Helical" evidence="1">
    <location>
        <begin position="61"/>
        <end position="84"/>
    </location>
</feature>
<keyword evidence="1" id="KW-0812">Transmembrane</keyword>
<dbReference type="AlphaFoldDB" id="A0AAN9NLR6"/>
<proteinExistence type="predicted"/>
<evidence type="ECO:0000313" key="3">
    <source>
        <dbReference type="Proteomes" id="UP001374584"/>
    </source>
</evidence>